<evidence type="ECO:0000259" key="1">
    <source>
        <dbReference type="PROSITE" id="PS50943"/>
    </source>
</evidence>
<proteinExistence type="predicted"/>
<sequence>MSPARNCGNRTVAECCAGSSGVLCALTDWEDTWVKPIRRPYRTALWRPAAPPTALTGSHDGPTLRQGHAAAPGGEITVRSHSRLVVPVDLWDHEKARRALAARDLAAVIKHFRQYTGASQTLVGSLAGLAQSDVSAIERGVRQVQSVDVLLRIAEGLAIPHSLLGLADQSGSTDPRARRNAPAMPPAAAMVTEAELEDDVRRRELMAGALGLGAGLIAGAGSDAAAAEPAAQNPAAAMERALFEPVTSRPTSLSDLADGLTTAREMFSGARYAALGNALPPLIATAEATRDATTGRARERAQAAIARAYVLATELAVKQHSEAAWATADRALIAARASGDPRPLSDAARVLAITMRRAGRSSATVDFLVRTATSLVAEKNGPQADTLAARACLLMTAAYTAASGGRRSTALGLLQEAEETANRVPVDRSGKPAGLFTISASPADVQMYRISSLTVLGTPDDAVPYVRRVKPAQLANTERVARYLTDTARVWHQLGYGRRTFSALRAIEHTAPEEVRRPAIRTLTADLLYRPGSLAGLREFAVRTGAVAA</sequence>
<dbReference type="KEGG" id="spad:DVK44_18480"/>
<keyword evidence="3" id="KW-1185">Reference proteome</keyword>
<organism evidence="2 3">
    <name type="scientific">Streptomyces paludis</name>
    <dbReference type="NCBI Taxonomy" id="2282738"/>
    <lineage>
        <taxon>Bacteria</taxon>
        <taxon>Bacillati</taxon>
        <taxon>Actinomycetota</taxon>
        <taxon>Actinomycetes</taxon>
        <taxon>Kitasatosporales</taxon>
        <taxon>Streptomycetaceae</taxon>
        <taxon>Streptomyces</taxon>
    </lineage>
</organism>
<dbReference type="Gene3D" id="1.10.260.40">
    <property type="entry name" value="lambda repressor-like DNA-binding domains"/>
    <property type="match status" value="1"/>
</dbReference>
<name>A0A345HRI7_9ACTN</name>
<reference evidence="3" key="1">
    <citation type="submission" date="2018-07" db="EMBL/GenBank/DDBJ databases">
        <authorList>
            <person name="Zhao J."/>
        </authorList>
    </citation>
    <scope>NUCLEOTIDE SEQUENCE [LARGE SCALE GENOMIC DNA]</scope>
    <source>
        <strain evidence="3">GSSD-12</strain>
    </source>
</reference>
<dbReference type="PROSITE" id="PS50943">
    <property type="entry name" value="HTH_CROC1"/>
    <property type="match status" value="1"/>
</dbReference>
<protein>
    <submittedName>
        <fullName evidence="2">XRE family transcriptional regulator</fullName>
    </submittedName>
</protein>
<evidence type="ECO:0000313" key="2">
    <source>
        <dbReference type="EMBL" id="AXG79311.1"/>
    </source>
</evidence>
<accession>A0A345HRI7</accession>
<dbReference type="OrthoDB" id="3865941at2"/>
<dbReference type="Proteomes" id="UP000253868">
    <property type="component" value="Chromosome"/>
</dbReference>
<dbReference type="SUPFAM" id="SSF47413">
    <property type="entry name" value="lambda repressor-like DNA-binding domains"/>
    <property type="match status" value="1"/>
</dbReference>
<evidence type="ECO:0000313" key="3">
    <source>
        <dbReference type="Proteomes" id="UP000253868"/>
    </source>
</evidence>
<dbReference type="GO" id="GO:0003677">
    <property type="term" value="F:DNA binding"/>
    <property type="evidence" value="ECO:0007669"/>
    <property type="project" value="InterPro"/>
</dbReference>
<dbReference type="CDD" id="cd00093">
    <property type="entry name" value="HTH_XRE"/>
    <property type="match status" value="1"/>
</dbReference>
<dbReference type="InterPro" id="IPR010982">
    <property type="entry name" value="Lambda_DNA-bd_dom_sf"/>
</dbReference>
<feature type="domain" description="HTH cro/C1-type" evidence="1">
    <location>
        <begin position="109"/>
        <end position="164"/>
    </location>
</feature>
<gene>
    <name evidence="2" type="ORF">DVK44_18480</name>
</gene>
<dbReference type="Pfam" id="PF13560">
    <property type="entry name" value="HTH_31"/>
    <property type="match status" value="1"/>
</dbReference>
<dbReference type="InterPro" id="IPR001387">
    <property type="entry name" value="Cro/C1-type_HTH"/>
</dbReference>
<dbReference type="EMBL" id="CP031194">
    <property type="protein sequence ID" value="AXG79311.1"/>
    <property type="molecule type" value="Genomic_DNA"/>
</dbReference>
<dbReference type="AlphaFoldDB" id="A0A345HRI7"/>